<proteinExistence type="predicted"/>
<dbReference type="InterPro" id="IPR052159">
    <property type="entry name" value="Competence_DNA_uptake"/>
</dbReference>
<dbReference type="SUPFAM" id="SSF56281">
    <property type="entry name" value="Metallo-hydrolase/oxidoreductase"/>
    <property type="match status" value="1"/>
</dbReference>
<evidence type="ECO:0000313" key="1">
    <source>
        <dbReference type="EMBL" id="GAI15926.1"/>
    </source>
</evidence>
<gene>
    <name evidence="1" type="ORF">S06H3_11431</name>
</gene>
<dbReference type="EMBL" id="BARV01005533">
    <property type="protein sequence ID" value="GAI15926.1"/>
    <property type="molecule type" value="Genomic_DNA"/>
</dbReference>
<dbReference type="Gene3D" id="3.60.15.10">
    <property type="entry name" value="Ribonuclease Z/Hydroxyacylglutathione hydrolase-like"/>
    <property type="match status" value="1"/>
</dbReference>
<reference evidence="1" key="1">
    <citation type="journal article" date="2014" name="Front. Microbiol.">
        <title>High frequency of phylogenetically diverse reductive dehalogenase-homologous genes in deep subseafloor sedimentary metagenomes.</title>
        <authorList>
            <person name="Kawai M."/>
            <person name="Futagami T."/>
            <person name="Toyoda A."/>
            <person name="Takaki Y."/>
            <person name="Nishi S."/>
            <person name="Hori S."/>
            <person name="Arai W."/>
            <person name="Tsubouchi T."/>
            <person name="Morono Y."/>
            <person name="Uchiyama I."/>
            <person name="Ito T."/>
            <person name="Fujiyama A."/>
            <person name="Inagaki F."/>
            <person name="Takami H."/>
        </authorList>
    </citation>
    <scope>NUCLEOTIDE SEQUENCE</scope>
    <source>
        <strain evidence="1">Expedition CK06-06</strain>
    </source>
</reference>
<sequence>LRIDLGGGATLEVLHPPGEFLEGTESDIDNNSVVLRLAMGEVSFLLAADLFKEGELYLVCERVELSSTVLKVSHHGSSTSTCASFLAAVNPQVAVISVGADNRFGLPSDEVMARLTQSLGRDRVYLTSERGTITFTTDGERLWVERGRDGSAKQVETEREV</sequence>
<dbReference type="InterPro" id="IPR036866">
    <property type="entry name" value="RibonucZ/Hydroxyglut_hydro"/>
</dbReference>
<accession>X1MCV2</accession>
<protein>
    <recommendedName>
        <fullName evidence="2">Metallo-beta-lactamase domain-containing protein</fullName>
    </recommendedName>
</protein>
<dbReference type="PANTHER" id="PTHR30619">
    <property type="entry name" value="DNA INTERNALIZATION/COMPETENCE PROTEIN COMEC/REC2"/>
    <property type="match status" value="1"/>
</dbReference>
<evidence type="ECO:0008006" key="2">
    <source>
        <dbReference type="Google" id="ProtNLM"/>
    </source>
</evidence>
<dbReference type="PANTHER" id="PTHR30619:SF1">
    <property type="entry name" value="RECOMBINATION PROTEIN 2"/>
    <property type="match status" value="1"/>
</dbReference>
<feature type="non-terminal residue" evidence="1">
    <location>
        <position position="1"/>
    </location>
</feature>
<name>X1MCV2_9ZZZZ</name>
<dbReference type="AlphaFoldDB" id="X1MCV2"/>
<organism evidence="1">
    <name type="scientific">marine sediment metagenome</name>
    <dbReference type="NCBI Taxonomy" id="412755"/>
    <lineage>
        <taxon>unclassified sequences</taxon>
        <taxon>metagenomes</taxon>
        <taxon>ecological metagenomes</taxon>
    </lineage>
</organism>
<comment type="caution">
    <text evidence="1">The sequence shown here is derived from an EMBL/GenBank/DDBJ whole genome shotgun (WGS) entry which is preliminary data.</text>
</comment>